<comment type="caution">
    <text evidence="1">The sequence shown here is derived from an EMBL/GenBank/DDBJ whole genome shotgun (WGS) entry which is preliminary data.</text>
</comment>
<dbReference type="Pfam" id="PF14072">
    <property type="entry name" value="DndB"/>
    <property type="match status" value="1"/>
</dbReference>
<keyword evidence="2" id="KW-1185">Reference proteome</keyword>
<proteinExistence type="predicted"/>
<dbReference type="InterPro" id="IPR017642">
    <property type="entry name" value="DNA_S_mod_DndB"/>
</dbReference>
<reference evidence="1 2" key="1">
    <citation type="submission" date="2015-09" db="EMBL/GenBank/DDBJ databases">
        <title>Draft Genome Sequence of Bradyrhizobium manausense Strain BR 3351T, a Novel Symbiotic Nitrogen-Fixing Alphaproteobacterium Isolated from Brazilian Amazon Rain Forest.</title>
        <authorList>
            <person name="De Araujo J.L."/>
            <person name="Zilli J.E."/>
        </authorList>
    </citation>
    <scope>NUCLEOTIDE SEQUENCE [LARGE SCALE GENOMIC DNA]</scope>
    <source>
        <strain evidence="1 2">BR3351</strain>
    </source>
</reference>
<dbReference type="Proteomes" id="UP000051936">
    <property type="component" value="Unassembled WGS sequence"/>
</dbReference>
<evidence type="ECO:0000313" key="1">
    <source>
        <dbReference type="EMBL" id="KRQ16285.1"/>
    </source>
</evidence>
<dbReference type="EMBL" id="LJYG01000027">
    <property type="protein sequence ID" value="KRQ16285.1"/>
    <property type="molecule type" value="Genomic_DNA"/>
</dbReference>
<name>A0A0R3E760_9BRAD</name>
<evidence type="ECO:0000313" key="2">
    <source>
        <dbReference type="Proteomes" id="UP000051936"/>
    </source>
</evidence>
<protein>
    <submittedName>
        <fullName evidence="1">Uncharacterized protein</fullName>
    </submittedName>
</protein>
<sequence length="377" mass="42836">MADAAENGLLWTDQAVQRGIQPHMNPQPPRELCLTNGYPDSKSYVFDGKNADDIAEKLLNGEKLFLSPLIWNLRPGEFEAYWDDEAKSLYIYSGRIYLPDSHHRHQAILKAVRTWRSAKKDFPKFSGDRQFKVELYFLTREDEGNYFFDKNQRPKPTAKSKAYDLTTLDDLSLLAKMVIEQSKNLSNNVNRVTDRLTAGNPQVITLSTLREMMKTFAPSEELDASELDGLAAVAAQFYDMLAAVRPELRQQPAAQRRKARETLVVDSAVMMHGFAALMKDFNNDLAELGTTKARREWSTKLKALSAERQYKFKQWKGDLFEKTNPLWREVGVVKPGRDQRKLTVLNTGSARGECGRVLRQLVSISQPPSDIAFLAQG</sequence>
<accession>A0A0R3E760</accession>
<organism evidence="1 2">
    <name type="scientific">Bradyrhizobium manausense</name>
    <dbReference type="NCBI Taxonomy" id="989370"/>
    <lineage>
        <taxon>Bacteria</taxon>
        <taxon>Pseudomonadati</taxon>
        <taxon>Pseudomonadota</taxon>
        <taxon>Alphaproteobacteria</taxon>
        <taxon>Hyphomicrobiales</taxon>
        <taxon>Nitrobacteraceae</taxon>
        <taxon>Bradyrhizobium</taxon>
    </lineage>
</organism>
<gene>
    <name evidence="1" type="ORF">AOQ71_06355</name>
</gene>
<dbReference type="AlphaFoldDB" id="A0A0R3E760"/>